<dbReference type="RefSeq" id="WP_102883534.1">
    <property type="nucleotide sequence ID" value="NZ_CP010725.1"/>
</dbReference>
<dbReference type="PIRSF" id="PIRSF009264">
    <property type="entry name" value="TagBP_ald_AgaZ"/>
    <property type="match status" value="1"/>
</dbReference>
<dbReference type="SUPFAM" id="SSF51569">
    <property type="entry name" value="Aldolase"/>
    <property type="match status" value="1"/>
</dbReference>
<dbReference type="InterPro" id="IPR050303">
    <property type="entry name" value="GatZ_KbaZ_carbometab"/>
</dbReference>
<dbReference type="GO" id="GO:0005886">
    <property type="term" value="C:plasma membrane"/>
    <property type="evidence" value="ECO:0007669"/>
    <property type="project" value="TreeGrafter"/>
</dbReference>
<dbReference type="Gene3D" id="3.20.20.70">
    <property type="entry name" value="Aldolase class I"/>
    <property type="match status" value="1"/>
</dbReference>
<evidence type="ECO:0000256" key="1">
    <source>
        <dbReference type="ARBA" id="ARBA00005007"/>
    </source>
</evidence>
<dbReference type="Pfam" id="PF08013">
    <property type="entry name" value="GatZ_KbaZ-like"/>
    <property type="match status" value="1"/>
</dbReference>
<evidence type="ECO:0000313" key="2">
    <source>
        <dbReference type="EMBL" id="AUQ99226.1"/>
    </source>
</evidence>
<sequence>MNALKLTDLGRLYRAGTPRGITSVCSAHPIVLRAALRHGRDTGGTVLIEATCNQVNHLGGYTGMTPADFAELVFSLAQQEGCARKQIILGGDHLGPNPWRDLPADKAMDQACEMISAYVAAGFGKLHLDASMGCAGEPAALDDETTAHRAARLALRAEETAQTTGLAPPLYIIGTEVPPPGGADHALDEIAPTNATSARTTLQIHREVFREAGLSQMLNRIIGLVVQPGVEFGNSNIITYDASKAGELVKVLGNLDDLVFEAHSTDYQGQGPLSELVRDGFAFLKVGPELTFVLREALYALDLIASDLLPDYGDRPLYHEMETVMQSAPEKWAHHYHGSPAQLRLMRHYSLSDRIRYYWCTPQAQAAVNRLLKALNGQIVPLPLMWQHMPHAARAADKALEPENILIERVRDSLSTYHAACRPTNATSHIEDLTI</sequence>
<dbReference type="NCBIfam" id="TIGR02810">
    <property type="entry name" value="agaZ_gatZ"/>
    <property type="match status" value="1"/>
</dbReference>
<dbReference type="AlphaFoldDB" id="A0A2I7K9E6"/>
<reference evidence="2 3" key="2">
    <citation type="journal article" date="2017" name="Genome Biol. Evol.">
        <title>Trajectories and Drivers of Genome Evolution in Surface-Associated Marine Phaeobacter.</title>
        <authorList>
            <person name="Freese H.M."/>
            <person name="Sikorski J."/>
            <person name="Bunk B."/>
            <person name="Scheuner C."/>
            <person name="Meier-Kolthoff J.P."/>
            <person name="Sproer C."/>
            <person name="Gram L."/>
            <person name="Overmann J."/>
        </authorList>
    </citation>
    <scope>NUCLEOTIDE SEQUENCE [LARGE SCALE GENOMIC DNA]</scope>
    <source>
        <strain evidence="2 3">P88</strain>
    </source>
</reference>
<dbReference type="InterPro" id="IPR013785">
    <property type="entry name" value="Aldolase_TIM"/>
</dbReference>
<dbReference type="EMBL" id="CP010725">
    <property type="protein sequence ID" value="AUQ99226.1"/>
    <property type="molecule type" value="Genomic_DNA"/>
</dbReference>
<reference evidence="2 3" key="1">
    <citation type="journal article" date="2017" name="Front. Microbiol.">
        <title>Phaeobacter piscinae sp. nov., a species of the Roseobacter group and potential aquaculture probiont.</title>
        <authorList>
            <person name="Sonnenschein E.C."/>
            <person name="Phippen C.B.W."/>
            <person name="Nielsen K.F."/>
            <person name="Mateiu R.V."/>
            <person name="Melchiorsen J."/>
            <person name="Gram L."/>
            <person name="Overmann J."/>
            <person name="Freese H.M."/>
        </authorList>
    </citation>
    <scope>NUCLEOTIDE SEQUENCE [LARGE SCALE GENOMIC DNA]</scope>
    <source>
        <strain evidence="2 3">P88</strain>
    </source>
</reference>
<protein>
    <submittedName>
        <fullName evidence="2">D-tagatose-1,6-bisphosphate aldolase subunit KbaZ</fullName>
    </submittedName>
</protein>
<dbReference type="InterPro" id="IPR012062">
    <property type="entry name" value="GatZ/KbaZ-like"/>
</dbReference>
<proteinExistence type="predicted"/>
<organism evidence="2 3">
    <name type="scientific">Phaeobacter inhibens</name>
    <dbReference type="NCBI Taxonomy" id="221822"/>
    <lineage>
        <taxon>Bacteria</taxon>
        <taxon>Pseudomonadati</taxon>
        <taxon>Pseudomonadota</taxon>
        <taxon>Alphaproteobacteria</taxon>
        <taxon>Rhodobacterales</taxon>
        <taxon>Roseobacteraceae</taxon>
        <taxon>Phaeobacter</taxon>
    </lineage>
</organism>
<dbReference type="Proteomes" id="UP000236447">
    <property type="component" value="Chromosome"/>
</dbReference>
<dbReference type="Gene3D" id="1.10.400.20">
    <property type="entry name" value="putative tagatose 6-phosphate kinase domain like"/>
    <property type="match status" value="1"/>
</dbReference>
<evidence type="ECO:0000313" key="3">
    <source>
        <dbReference type="Proteomes" id="UP000236447"/>
    </source>
</evidence>
<comment type="pathway">
    <text evidence="1">Carbohydrate metabolism.</text>
</comment>
<dbReference type="GO" id="GO:0005975">
    <property type="term" value="P:carbohydrate metabolic process"/>
    <property type="evidence" value="ECO:0007669"/>
    <property type="project" value="InterPro"/>
</dbReference>
<accession>A0A2I7K9E6</accession>
<name>A0A2I7K9E6_9RHOB</name>
<dbReference type="GO" id="GO:0009401">
    <property type="term" value="P:phosphoenolpyruvate-dependent sugar phosphotransferase system"/>
    <property type="evidence" value="ECO:0007669"/>
    <property type="project" value="TreeGrafter"/>
</dbReference>
<dbReference type="PANTHER" id="PTHR32502:SF2">
    <property type="entry name" value="D-TAGATOSE-1,6-BISPHOSPHATE ALDOLASE SUBUNIT KBAZ"/>
    <property type="match status" value="1"/>
</dbReference>
<gene>
    <name evidence="2" type="primary">kbaZ</name>
    <name evidence="2" type="ORF">PhaeoP88_01855</name>
</gene>
<dbReference type="PANTHER" id="PTHR32502">
    <property type="entry name" value="N-ACETYLGALACTOSAMINE PERMEASE II COMPONENT-RELATED"/>
    <property type="match status" value="1"/>
</dbReference>